<evidence type="ECO:0000313" key="3">
    <source>
        <dbReference type="Proteomes" id="UP001303115"/>
    </source>
</evidence>
<evidence type="ECO:0000313" key="2">
    <source>
        <dbReference type="EMBL" id="KAK4032744.1"/>
    </source>
</evidence>
<comment type="caution">
    <text evidence="2">The sequence shown here is derived from an EMBL/GenBank/DDBJ whole genome shotgun (WGS) entry which is preliminary data.</text>
</comment>
<proteinExistence type="predicted"/>
<keyword evidence="3" id="KW-1185">Reference proteome</keyword>
<dbReference type="EMBL" id="MU854579">
    <property type="protein sequence ID" value="KAK4032744.1"/>
    <property type="molecule type" value="Genomic_DNA"/>
</dbReference>
<organism evidence="2 3">
    <name type="scientific">Parachaetomium inaequale</name>
    <dbReference type="NCBI Taxonomy" id="2588326"/>
    <lineage>
        <taxon>Eukaryota</taxon>
        <taxon>Fungi</taxon>
        <taxon>Dikarya</taxon>
        <taxon>Ascomycota</taxon>
        <taxon>Pezizomycotina</taxon>
        <taxon>Sordariomycetes</taxon>
        <taxon>Sordariomycetidae</taxon>
        <taxon>Sordariales</taxon>
        <taxon>Chaetomiaceae</taxon>
        <taxon>Parachaetomium</taxon>
    </lineage>
</organism>
<sequence length="173" mass="18663">MREVADALDAAVNDTSDHNLNALMKASNFDVRSLATLAIDDRNTPKSAALLLNTAMMLSESRATEAETKATKAENKAAEAQRRARTAENNSDGVLLRNHEHTHTLVSQRSQLGELEHRVAALESLPLVTSSSDDAGGDGCGAMALRRALAATNARLQIVEQQLERLMERCGDI</sequence>
<dbReference type="AlphaFoldDB" id="A0AAN6SM60"/>
<feature type="region of interest" description="Disordered" evidence="1">
    <location>
        <begin position="65"/>
        <end position="88"/>
    </location>
</feature>
<protein>
    <submittedName>
        <fullName evidence="2">Uncharacterized protein</fullName>
    </submittedName>
</protein>
<reference evidence="3" key="1">
    <citation type="journal article" date="2023" name="Mol. Phylogenet. Evol.">
        <title>Genome-scale phylogeny and comparative genomics of the fungal order Sordariales.</title>
        <authorList>
            <person name="Hensen N."/>
            <person name="Bonometti L."/>
            <person name="Westerberg I."/>
            <person name="Brannstrom I.O."/>
            <person name="Guillou S."/>
            <person name="Cros-Aarteil S."/>
            <person name="Calhoun S."/>
            <person name="Haridas S."/>
            <person name="Kuo A."/>
            <person name="Mondo S."/>
            <person name="Pangilinan J."/>
            <person name="Riley R."/>
            <person name="LaButti K."/>
            <person name="Andreopoulos B."/>
            <person name="Lipzen A."/>
            <person name="Chen C."/>
            <person name="Yan M."/>
            <person name="Daum C."/>
            <person name="Ng V."/>
            <person name="Clum A."/>
            <person name="Steindorff A."/>
            <person name="Ohm R.A."/>
            <person name="Martin F."/>
            <person name="Silar P."/>
            <person name="Natvig D.O."/>
            <person name="Lalanne C."/>
            <person name="Gautier V."/>
            <person name="Ament-Velasquez S.L."/>
            <person name="Kruys A."/>
            <person name="Hutchinson M.I."/>
            <person name="Powell A.J."/>
            <person name="Barry K."/>
            <person name="Miller A.N."/>
            <person name="Grigoriev I.V."/>
            <person name="Debuchy R."/>
            <person name="Gladieux P."/>
            <person name="Hiltunen Thoren M."/>
            <person name="Johannesson H."/>
        </authorList>
    </citation>
    <scope>NUCLEOTIDE SEQUENCE [LARGE SCALE GENOMIC DNA]</scope>
    <source>
        <strain evidence="3">CBS 284.82</strain>
    </source>
</reference>
<dbReference type="Proteomes" id="UP001303115">
    <property type="component" value="Unassembled WGS sequence"/>
</dbReference>
<evidence type="ECO:0000256" key="1">
    <source>
        <dbReference type="SAM" id="MobiDB-lite"/>
    </source>
</evidence>
<feature type="compositionally biased region" description="Basic and acidic residues" evidence="1">
    <location>
        <begin position="65"/>
        <end position="86"/>
    </location>
</feature>
<accession>A0AAN6SM60</accession>
<name>A0AAN6SM60_9PEZI</name>
<gene>
    <name evidence="2" type="ORF">C8A01DRAFT_40806</name>
</gene>